<name>F4Q1G5_CACFS</name>
<dbReference type="InterPro" id="IPR002110">
    <property type="entry name" value="Ankyrin_rpt"/>
</dbReference>
<dbReference type="InterPro" id="IPR052050">
    <property type="entry name" value="SecEffector_AnkRepeat"/>
</dbReference>
<dbReference type="Gene3D" id="1.25.40.20">
    <property type="entry name" value="Ankyrin repeat-containing domain"/>
    <property type="match status" value="1"/>
</dbReference>
<dbReference type="Pfam" id="PF13637">
    <property type="entry name" value="Ank_4"/>
    <property type="match status" value="1"/>
</dbReference>
<dbReference type="EMBL" id="GL883018">
    <property type="protein sequence ID" value="EGG18666.1"/>
    <property type="molecule type" value="Genomic_DNA"/>
</dbReference>
<dbReference type="GeneID" id="14870540"/>
<evidence type="ECO:0000313" key="2">
    <source>
        <dbReference type="Proteomes" id="UP000007797"/>
    </source>
</evidence>
<dbReference type="RefSeq" id="XP_004366570.1">
    <property type="nucleotide sequence ID" value="XM_004366513.1"/>
</dbReference>
<dbReference type="PANTHER" id="PTHR46586">
    <property type="entry name" value="ANKYRIN REPEAT-CONTAINING PROTEIN"/>
    <property type="match status" value="1"/>
</dbReference>
<keyword evidence="2" id="KW-1185">Reference proteome</keyword>
<dbReference type="PANTHER" id="PTHR46586:SF3">
    <property type="entry name" value="ANKYRIN REPEAT-CONTAINING PROTEIN"/>
    <property type="match status" value="1"/>
</dbReference>
<dbReference type="InterPro" id="IPR036770">
    <property type="entry name" value="Ankyrin_rpt-contain_sf"/>
</dbReference>
<organism evidence="1 2">
    <name type="scientific">Cavenderia fasciculata</name>
    <name type="common">Slime mold</name>
    <name type="synonym">Dictyostelium fasciculatum</name>
    <dbReference type="NCBI Taxonomy" id="261658"/>
    <lineage>
        <taxon>Eukaryota</taxon>
        <taxon>Amoebozoa</taxon>
        <taxon>Evosea</taxon>
        <taxon>Eumycetozoa</taxon>
        <taxon>Dictyostelia</taxon>
        <taxon>Acytosteliales</taxon>
        <taxon>Cavenderiaceae</taxon>
        <taxon>Cavenderia</taxon>
    </lineage>
</organism>
<evidence type="ECO:0000313" key="1">
    <source>
        <dbReference type="EMBL" id="EGG18666.1"/>
    </source>
</evidence>
<accession>F4Q1G5</accession>
<dbReference type="Proteomes" id="UP000007797">
    <property type="component" value="Unassembled WGS sequence"/>
</dbReference>
<dbReference type="SUPFAM" id="SSF48403">
    <property type="entry name" value="Ankyrin repeat"/>
    <property type="match status" value="1"/>
</dbReference>
<sequence length="243" mass="28199">MKESFVRFSTLLLNDDRSNIYNQIQCIFNHIKEIGKKIFPKYLTLSGKDIIKQHHLEMISRFTMPWNFIKYYLANKNNVLLKRRMYVISKYCSHQNATLDTLLKLLEWSPEYDPQDQAIIIDDVSARGHFSTIQLLCQLKQHGQVECTTNAIDKAAENGHLNIVRLFFNHRDEGFLDKNIPECKGGTTNAMDRAAEDGCLDIIKFLHENHTQGCSRRAIHIAALFGHFEIEKESIKFRESSHA</sequence>
<protein>
    <recommendedName>
        <fullName evidence="3">Ankyrin repeat-containing protein</fullName>
    </recommendedName>
</protein>
<evidence type="ECO:0008006" key="3">
    <source>
        <dbReference type="Google" id="ProtNLM"/>
    </source>
</evidence>
<reference evidence="2" key="1">
    <citation type="journal article" date="2011" name="Genome Res.">
        <title>Phylogeny-wide analysis of social amoeba genomes highlights ancient origins for complex intercellular communication.</title>
        <authorList>
            <person name="Heidel A.J."/>
            <person name="Lawal H.M."/>
            <person name="Felder M."/>
            <person name="Schilde C."/>
            <person name="Helps N.R."/>
            <person name="Tunggal B."/>
            <person name="Rivero F."/>
            <person name="John U."/>
            <person name="Schleicher M."/>
            <person name="Eichinger L."/>
            <person name="Platzer M."/>
            <person name="Noegel A.A."/>
            <person name="Schaap P."/>
            <person name="Gloeckner G."/>
        </authorList>
    </citation>
    <scope>NUCLEOTIDE SEQUENCE [LARGE SCALE GENOMIC DNA]</scope>
    <source>
        <strain evidence="2">SH3</strain>
    </source>
</reference>
<dbReference type="AlphaFoldDB" id="F4Q1G5"/>
<proteinExistence type="predicted"/>
<dbReference type="KEGG" id="dfa:DFA_04162"/>
<gene>
    <name evidence="1" type="ORF">DFA_04162</name>
</gene>